<dbReference type="InterPro" id="IPR007624">
    <property type="entry name" value="RNA_pol_sigma70_r3"/>
</dbReference>
<dbReference type="InterPro" id="IPR013325">
    <property type="entry name" value="RNA_pol_sigma_r2"/>
</dbReference>
<keyword evidence="4" id="KW-0804">Transcription</keyword>
<evidence type="ECO:0000256" key="4">
    <source>
        <dbReference type="ARBA" id="ARBA00023163"/>
    </source>
</evidence>
<dbReference type="InterPro" id="IPR007627">
    <property type="entry name" value="RNA_pol_sigma70_r2"/>
</dbReference>
<dbReference type="SUPFAM" id="SSF88659">
    <property type="entry name" value="Sigma3 and sigma4 domains of RNA polymerase sigma factors"/>
    <property type="match status" value="1"/>
</dbReference>
<evidence type="ECO:0000313" key="6">
    <source>
        <dbReference type="EMBL" id="QEL15483.1"/>
    </source>
</evidence>
<feature type="domain" description="RNA polymerase sigma-70" evidence="5">
    <location>
        <begin position="71"/>
        <end position="84"/>
    </location>
</feature>
<proteinExistence type="predicted"/>
<dbReference type="KEGG" id="lrs:PX52LOC_02406"/>
<dbReference type="PANTHER" id="PTHR30603:SF60">
    <property type="entry name" value="RNA POLYMERASE SIGMA FACTOR RPOD"/>
    <property type="match status" value="1"/>
</dbReference>
<dbReference type="PANTHER" id="PTHR30603">
    <property type="entry name" value="RNA POLYMERASE SIGMA FACTOR RPO"/>
    <property type="match status" value="1"/>
</dbReference>
<dbReference type="PRINTS" id="PR00046">
    <property type="entry name" value="SIGMA70FCT"/>
</dbReference>
<evidence type="ECO:0000256" key="2">
    <source>
        <dbReference type="ARBA" id="ARBA00023082"/>
    </source>
</evidence>
<evidence type="ECO:0000313" key="7">
    <source>
        <dbReference type="Proteomes" id="UP000324974"/>
    </source>
</evidence>
<dbReference type="SUPFAM" id="SSF88946">
    <property type="entry name" value="Sigma2 domain of RNA polymerase sigma factors"/>
    <property type="match status" value="1"/>
</dbReference>
<keyword evidence="2" id="KW-0731">Sigma factor</keyword>
<dbReference type="EMBL" id="CP042425">
    <property type="protein sequence ID" value="QEL15483.1"/>
    <property type="molecule type" value="Genomic_DNA"/>
</dbReference>
<gene>
    <name evidence="6" type="ORF">PX52LOC_02406</name>
</gene>
<dbReference type="Proteomes" id="UP000324974">
    <property type="component" value="Chromosome"/>
</dbReference>
<dbReference type="PROSITE" id="PS00715">
    <property type="entry name" value="SIGMA70_1"/>
    <property type="match status" value="1"/>
</dbReference>
<dbReference type="InterPro" id="IPR000943">
    <property type="entry name" value="RNA_pol_sigma70"/>
</dbReference>
<keyword evidence="1" id="KW-0805">Transcription regulation</keyword>
<accession>A0A5C1ABD8</accession>
<organism evidence="6 7">
    <name type="scientific">Limnoglobus roseus</name>
    <dbReference type="NCBI Taxonomy" id="2598579"/>
    <lineage>
        <taxon>Bacteria</taxon>
        <taxon>Pseudomonadati</taxon>
        <taxon>Planctomycetota</taxon>
        <taxon>Planctomycetia</taxon>
        <taxon>Gemmatales</taxon>
        <taxon>Gemmataceae</taxon>
        <taxon>Limnoglobus</taxon>
    </lineage>
</organism>
<dbReference type="GO" id="GO:0006352">
    <property type="term" value="P:DNA-templated transcription initiation"/>
    <property type="evidence" value="ECO:0007669"/>
    <property type="project" value="InterPro"/>
</dbReference>
<name>A0A5C1ABD8_9BACT</name>
<keyword evidence="3" id="KW-0238">DNA-binding</keyword>
<dbReference type="NCBIfam" id="TIGR02937">
    <property type="entry name" value="sigma70-ECF"/>
    <property type="match status" value="1"/>
</dbReference>
<protein>
    <submittedName>
        <fullName evidence="6">RNA polymerase sigma factor</fullName>
    </submittedName>
</protein>
<dbReference type="GO" id="GO:0016987">
    <property type="term" value="F:sigma factor activity"/>
    <property type="evidence" value="ECO:0007669"/>
    <property type="project" value="UniProtKB-KW"/>
</dbReference>
<evidence type="ECO:0000256" key="1">
    <source>
        <dbReference type="ARBA" id="ARBA00023015"/>
    </source>
</evidence>
<dbReference type="InterPro" id="IPR013324">
    <property type="entry name" value="RNA_pol_sigma_r3/r4-like"/>
</dbReference>
<dbReference type="GO" id="GO:0003677">
    <property type="term" value="F:DNA binding"/>
    <property type="evidence" value="ECO:0007669"/>
    <property type="project" value="UniProtKB-KW"/>
</dbReference>
<evidence type="ECO:0000256" key="3">
    <source>
        <dbReference type="ARBA" id="ARBA00023125"/>
    </source>
</evidence>
<dbReference type="Gene3D" id="1.10.10.10">
    <property type="entry name" value="Winged helix-like DNA-binding domain superfamily/Winged helix DNA-binding domain"/>
    <property type="match status" value="1"/>
</dbReference>
<evidence type="ECO:0000259" key="5">
    <source>
        <dbReference type="PROSITE" id="PS00715"/>
    </source>
</evidence>
<sequence>MAPTARALSSFGHYLTETPRTPLLSRADEKARADRVLAGDVEARERLVRANLRLVVNIARGYVGKGVSIEDLVSEGNMGLLRAAEGYDPNMNTRFSTYAAYWINQSIRQGIINTGRTIRVPAYLSSLLSQWGRTSQAMAEELGRPATREEIADRLDMSPKQIQMVTDAVRVGRTQAAGAADEDGTAATETVAD</sequence>
<dbReference type="Pfam" id="PF04542">
    <property type="entry name" value="Sigma70_r2"/>
    <property type="match status" value="1"/>
</dbReference>
<dbReference type="AlphaFoldDB" id="A0A5C1ABD8"/>
<dbReference type="InterPro" id="IPR050239">
    <property type="entry name" value="Sigma-70_RNA_pol_init_factors"/>
</dbReference>
<reference evidence="7" key="1">
    <citation type="submission" date="2019-08" db="EMBL/GenBank/DDBJ databases">
        <title>Limnoglobus roseus gen. nov., sp. nov., a novel freshwater planctomycete with a giant genome from the family Gemmataceae.</title>
        <authorList>
            <person name="Kulichevskaya I.S."/>
            <person name="Naumoff D.G."/>
            <person name="Miroshnikov K."/>
            <person name="Ivanova A."/>
            <person name="Philippov D.A."/>
            <person name="Hakobyan A."/>
            <person name="Rijpstra I.C."/>
            <person name="Sinninghe Damste J.S."/>
            <person name="Liesack W."/>
            <person name="Dedysh S.N."/>
        </authorList>
    </citation>
    <scope>NUCLEOTIDE SEQUENCE [LARGE SCALE GENOMIC DNA]</scope>
    <source>
        <strain evidence="7">PX52</strain>
    </source>
</reference>
<dbReference type="InterPro" id="IPR036388">
    <property type="entry name" value="WH-like_DNA-bd_sf"/>
</dbReference>
<dbReference type="Pfam" id="PF04539">
    <property type="entry name" value="Sigma70_r3"/>
    <property type="match status" value="1"/>
</dbReference>
<dbReference type="InterPro" id="IPR014284">
    <property type="entry name" value="RNA_pol_sigma-70_dom"/>
</dbReference>
<keyword evidence="7" id="KW-1185">Reference proteome</keyword>
<dbReference type="RefSeq" id="WP_218575337.1">
    <property type="nucleotide sequence ID" value="NZ_CP042425.1"/>
</dbReference>
<dbReference type="Gene3D" id="1.10.601.10">
    <property type="entry name" value="RNA Polymerase Primary Sigma Factor"/>
    <property type="match status" value="1"/>
</dbReference>